<comment type="caution">
    <text evidence="2">The sequence shown here is derived from an EMBL/GenBank/DDBJ whole genome shotgun (WGS) entry which is preliminary data.</text>
</comment>
<dbReference type="InterPro" id="IPR052519">
    <property type="entry name" value="Euk-type_GlcNAc_Kinase"/>
</dbReference>
<evidence type="ECO:0000313" key="2">
    <source>
        <dbReference type="EMBL" id="TWB89927.1"/>
    </source>
</evidence>
<dbReference type="OrthoDB" id="63487at2"/>
<keyword evidence="3" id="KW-1185">Reference proteome</keyword>
<evidence type="ECO:0000259" key="1">
    <source>
        <dbReference type="Pfam" id="PF01869"/>
    </source>
</evidence>
<evidence type="ECO:0000313" key="3">
    <source>
        <dbReference type="Proteomes" id="UP000321304"/>
    </source>
</evidence>
<dbReference type="EMBL" id="VITY01000015">
    <property type="protein sequence ID" value="TWB89927.1"/>
    <property type="molecule type" value="Genomic_DNA"/>
</dbReference>
<dbReference type="SUPFAM" id="SSF53067">
    <property type="entry name" value="Actin-like ATPase domain"/>
    <property type="match status" value="2"/>
</dbReference>
<sequence>MGMKGTTYLGIDGGGTRCRARIEDESGRLLGEASSGPATTRIGVEKAWRSIMEATEAAAAQAGLAREDFARIHAGIGLAGLGRRGAEAALKKIVHPFTSAIFISDGMAACLGAHSGADGAIVVAGTGSVGVGLIGGREIRLAGYGFPVSDEGSGADIGLQVVRLALRAADRRSELTPLLSEVLGAFDHDPYQAVAWSEEAKATDYAGFAPIVIRHANQGDPVGRRIVERAADAIGDLLDLFLARGIDRLALVGGLAAAITPWLTPDLRARLKRPDADAAAGALLVARGRHDLPERDTDHEQASKLRG</sequence>
<dbReference type="Gene3D" id="3.30.420.40">
    <property type="match status" value="2"/>
</dbReference>
<dbReference type="GO" id="GO:0016301">
    <property type="term" value="F:kinase activity"/>
    <property type="evidence" value="ECO:0007669"/>
    <property type="project" value="UniProtKB-KW"/>
</dbReference>
<dbReference type="Pfam" id="PF01869">
    <property type="entry name" value="BcrAD_BadFG"/>
    <property type="match status" value="1"/>
</dbReference>
<keyword evidence="2" id="KW-0418">Kinase</keyword>
<dbReference type="InterPro" id="IPR002731">
    <property type="entry name" value="ATPase_BadF"/>
</dbReference>
<dbReference type="InterPro" id="IPR043129">
    <property type="entry name" value="ATPase_NBD"/>
</dbReference>
<reference evidence="2 3" key="1">
    <citation type="submission" date="2019-06" db="EMBL/GenBank/DDBJ databases">
        <title>Genomic Encyclopedia of Type Strains, Phase IV (KMG-V): Genome sequencing to study the core and pangenomes of soil and plant-associated prokaryotes.</title>
        <authorList>
            <person name="Whitman W."/>
        </authorList>
    </citation>
    <scope>NUCLEOTIDE SEQUENCE [LARGE SCALE GENOMIC DNA]</scope>
    <source>
        <strain evidence="2 3">BR 10355</strain>
    </source>
</reference>
<keyword evidence="2" id="KW-0808">Transferase</keyword>
<dbReference type="Proteomes" id="UP000321304">
    <property type="component" value="Unassembled WGS sequence"/>
</dbReference>
<protein>
    <submittedName>
        <fullName evidence="2">Glucosamine kinase</fullName>
    </submittedName>
</protein>
<dbReference type="PANTHER" id="PTHR43190:SF3">
    <property type="entry name" value="N-ACETYL-D-GLUCOSAMINE KINASE"/>
    <property type="match status" value="1"/>
</dbReference>
<proteinExistence type="predicted"/>
<dbReference type="PANTHER" id="PTHR43190">
    <property type="entry name" value="N-ACETYL-D-GLUCOSAMINE KINASE"/>
    <property type="match status" value="1"/>
</dbReference>
<dbReference type="AlphaFoldDB" id="A0A560L3H2"/>
<dbReference type="CDD" id="cd24082">
    <property type="entry name" value="ASKHA_NBD_GspK-like"/>
    <property type="match status" value="1"/>
</dbReference>
<organism evidence="2 3">
    <name type="scientific">Bradyrhizobium macuxiense</name>
    <dbReference type="NCBI Taxonomy" id="1755647"/>
    <lineage>
        <taxon>Bacteria</taxon>
        <taxon>Pseudomonadati</taxon>
        <taxon>Pseudomonadota</taxon>
        <taxon>Alphaproteobacteria</taxon>
        <taxon>Hyphomicrobiales</taxon>
        <taxon>Nitrobacteraceae</taxon>
        <taxon>Bradyrhizobium</taxon>
    </lineage>
</organism>
<feature type="domain" description="ATPase BadF/BadG/BcrA/BcrD type" evidence="1">
    <location>
        <begin position="9"/>
        <end position="286"/>
    </location>
</feature>
<dbReference type="RefSeq" id="WP_146991427.1">
    <property type="nucleotide sequence ID" value="NZ_VITY01000015.1"/>
</dbReference>
<gene>
    <name evidence="2" type="ORF">FBZ93_11539</name>
</gene>
<accession>A0A560L3H2</accession>
<name>A0A560L3H2_9BRAD</name>